<dbReference type="Proteomes" id="UP001153636">
    <property type="component" value="Chromosome 21"/>
</dbReference>
<dbReference type="OrthoDB" id="10068710at2759"/>
<evidence type="ECO:0000313" key="3">
    <source>
        <dbReference type="Proteomes" id="UP001153636"/>
    </source>
</evidence>
<feature type="region of interest" description="Disordered" evidence="1">
    <location>
        <begin position="97"/>
        <end position="117"/>
    </location>
</feature>
<organism evidence="2 3">
    <name type="scientific">Psylliodes chrysocephalus</name>
    <dbReference type="NCBI Taxonomy" id="3402493"/>
    <lineage>
        <taxon>Eukaryota</taxon>
        <taxon>Metazoa</taxon>
        <taxon>Ecdysozoa</taxon>
        <taxon>Arthropoda</taxon>
        <taxon>Hexapoda</taxon>
        <taxon>Insecta</taxon>
        <taxon>Pterygota</taxon>
        <taxon>Neoptera</taxon>
        <taxon>Endopterygota</taxon>
        <taxon>Coleoptera</taxon>
        <taxon>Polyphaga</taxon>
        <taxon>Cucujiformia</taxon>
        <taxon>Chrysomeloidea</taxon>
        <taxon>Chrysomelidae</taxon>
        <taxon>Galerucinae</taxon>
        <taxon>Alticini</taxon>
        <taxon>Psylliodes</taxon>
    </lineage>
</organism>
<keyword evidence="3" id="KW-1185">Reference proteome</keyword>
<protein>
    <submittedName>
        <fullName evidence="2">Uncharacterized protein</fullName>
    </submittedName>
</protein>
<dbReference type="EMBL" id="OV651833">
    <property type="protein sequence ID" value="CAH1107417.1"/>
    <property type="molecule type" value="Genomic_DNA"/>
</dbReference>
<gene>
    <name evidence="2" type="ORF">PSYICH_LOCUS8079</name>
</gene>
<name>A0A9P0CZA4_9CUCU</name>
<dbReference type="AlphaFoldDB" id="A0A9P0CZA4"/>
<feature type="compositionally biased region" description="Polar residues" evidence="1">
    <location>
        <begin position="102"/>
        <end position="116"/>
    </location>
</feature>
<evidence type="ECO:0000313" key="2">
    <source>
        <dbReference type="EMBL" id="CAH1107417.1"/>
    </source>
</evidence>
<proteinExistence type="predicted"/>
<accession>A0A9P0CZA4</accession>
<evidence type="ECO:0000256" key="1">
    <source>
        <dbReference type="SAM" id="MobiDB-lite"/>
    </source>
</evidence>
<reference evidence="2" key="1">
    <citation type="submission" date="2022-01" db="EMBL/GenBank/DDBJ databases">
        <authorList>
            <person name="King R."/>
        </authorList>
    </citation>
    <scope>NUCLEOTIDE SEQUENCE</scope>
</reference>
<sequence>MVDEKQFSEVYLNITYFFFVCEDQQVTNNLLHSSVIPETFCYPKESNETNKDIEDYCCKGCQQNAKIGITCISGYDSYESSPPPPLTESMEEIDIGSDLDPTFQTPSPSNSSTDNESNYENYFTLNNVNNLNIMATEVEPKIIILNNIKLTDSQPNKLLLPSSSKVSGHSIESKKKRTHCKFCLTNVTNFERHLERNHSDLKEVLDMLSYPKKHKERKK</sequence>